<comment type="caution">
    <text evidence="1">The sequence shown here is derived from an EMBL/GenBank/DDBJ whole genome shotgun (WGS) entry which is preliminary data.</text>
</comment>
<dbReference type="InterPro" id="IPR021833">
    <property type="entry name" value="DUF3425"/>
</dbReference>
<dbReference type="AlphaFoldDB" id="A0A9P9JG83"/>
<dbReference type="CDD" id="cd14688">
    <property type="entry name" value="bZIP_YAP"/>
    <property type="match status" value="1"/>
</dbReference>
<proteinExistence type="predicted"/>
<evidence type="ECO:0008006" key="3">
    <source>
        <dbReference type="Google" id="ProtNLM"/>
    </source>
</evidence>
<dbReference type="PANTHER" id="PTHR38116">
    <property type="entry name" value="CHROMOSOME 7, WHOLE GENOME SHOTGUN SEQUENCE"/>
    <property type="match status" value="1"/>
</dbReference>
<protein>
    <recommendedName>
        <fullName evidence="3">BZIP domain-containing protein</fullName>
    </recommendedName>
</protein>
<dbReference type="EMBL" id="JAGMUU010000002">
    <property type="protein sequence ID" value="KAH7160417.1"/>
    <property type="molecule type" value="Genomic_DNA"/>
</dbReference>
<keyword evidence="2" id="KW-1185">Reference proteome</keyword>
<name>A0A9P9JG83_9HYPO</name>
<dbReference type="Pfam" id="PF11905">
    <property type="entry name" value="DUF3425"/>
    <property type="match status" value="1"/>
</dbReference>
<reference evidence="1" key="1">
    <citation type="journal article" date="2021" name="Nat. Commun.">
        <title>Genetic determinants of endophytism in the Arabidopsis root mycobiome.</title>
        <authorList>
            <person name="Mesny F."/>
            <person name="Miyauchi S."/>
            <person name="Thiergart T."/>
            <person name="Pickel B."/>
            <person name="Atanasova L."/>
            <person name="Karlsson M."/>
            <person name="Huettel B."/>
            <person name="Barry K.W."/>
            <person name="Haridas S."/>
            <person name="Chen C."/>
            <person name="Bauer D."/>
            <person name="Andreopoulos W."/>
            <person name="Pangilinan J."/>
            <person name="LaButti K."/>
            <person name="Riley R."/>
            <person name="Lipzen A."/>
            <person name="Clum A."/>
            <person name="Drula E."/>
            <person name="Henrissat B."/>
            <person name="Kohler A."/>
            <person name="Grigoriev I.V."/>
            <person name="Martin F.M."/>
            <person name="Hacquard S."/>
        </authorList>
    </citation>
    <scope>NUCLEOTIDE SEQUENCE</scope>
    <source>
        <strain evidence="1">MPI-CAGE-AT-0021</strain>
    </source>
</reference>
<evidence type="ECO:0000313" key="1">
    <source>
        <dbReference type="EMBL" id="KAH7160417.1"/>
    </source>
</evidence>
<gene>
    <name evidence="1" type="ORF">B0J13DRAFT_541101</name>
</gene>
<dbReference type="PANTHER" id="PTHR38116:SF1">
    <property type="entry name" value="BZIP DOMAIN-CONTAINING PROTEIN"/>
    <property type="match status" value="1"/>
</dbReference>
<accession>A0A9P9JG83</accession>
<sequence>MDPSLCENLPTVALEPMPQQSEAKSLHDDWTGVTSTVERKKRQNRLHQRAYRKRRRAGLACLPISNHHTTCAGSYVTDGNGQMMMMRINDILPEGHPPEGHLLLPTPESRSEIQSFAQRAYEDYNHGAPRLDHLNILIRLNVLNAISRNAALVGFAFEGLCCPELLSPFNKHCPDPPGADLRSPPYPDWLRPTALQISVRHHPWIDLIPFPRMRDNILREVEAGLLDQKALGIDVLDVQDNGCNAASLIVWGDAWDPLGWEASVPFLQKWGGLVQGCPVLLEATNSWRQKRGETKIAF</sequence>
<dbReference type="OrthoDB" id="2245989at2759"/>
<dbReference type="Proteomes" id="UP000717696">
    <property type="component" value="Unassembled WGS sequence"/>
</dbReference>
<evidence type="ECO:0000313" key="2">
    <source>
        <dbReference type="Proteomes" id="UP000717696"/>
    </source>
</evidence>
<organism evidence="1 2">
    <name type="scientific">Dactylonectria estremocensis</name>
    <dbReference type="NCBI Taxonomy" id="1079267"/>
    <lineage>
        <taxon>Eukaryota</taxon>
        <taxon>Fungi</taxon>
        <taxon>Dikarya</taxon>
        <taxon>Ascomycota</taxon>
        <taxon>Pezizomycotina</taxon>
        <taxon>Sordariomycetes</taxon>
        <taxon>Hypocreomycetidae</taxon>
        <taxon>Hypocreales</taxon>
        <taxon>Nectriaceae</taxon>
        <taxon>Dactylonectria</taxon>
    </lineage>
</organism>